<evidence type="ECO:0000256" key="3">
    <source>
        <dbReference type="ARBA" id="ARBA00012966"/>
    </source>
</evidence>
<accession>A0A1F4UJ39</accession>
<dbReference type="EC" id="2.7.4.6" evidence="3"/>
<dbReference type="SMART" id="SM00562">
    <property type="entry name" value="NDK"/>
    <property type="match status" value="1"/>
</dbReference>
<feature type="binding site" evidence="6">
    <location>
        <position position="119"/>
    </location>
    <ligand>
        <name>ATP</name>
        <dbReference type="ChEBI" id="CHEBI:30616"/>
    </ligand>
</feature>
<dbReference type="GO" id="GO:0004550">
    <property type="term" value="F:nucleoside diphosphate kinase activity"/>
    <property type="evidence" value="ECO:0007669"/>
    <property type="project" value="UniProtKB-EC"/>
</dbReference>
<feature type="binding site" evidence="6">
    <location>
        <position position="56"/>
    </location>
    <ligand>
        <name>ATP</name>
        <dbReference type="ChEBI" id="CHEBI:30616"/>
    </ligand>
</feature>
<comment type="cofactor">
    <cofactor evidence="1">
        <name>Mg(2+)</name>
        <dbReference type="ChEBI" id="CHEBI:18420"/>
    </cofactor>
</comment>
<feature type="binding site" evidence="6">
    <location>
        <position position="156"/>
    </location>
    <ligand>
        <name>ATP</name>
        <dbReference type="ChEBI" id="CHEBI:30616"/>
    </ligand>
</feature>
<dbReference type="Proteomes" id="UP000176583">
    <property type="component" value="Unassembled WGS sequence"/>
</dbReference>
<gene>
    <name evidence="8" type="ORF">A2V54_02730</name>
</gene>
<dbReference type="Gene3D" id="3.30.70.141">
    <property type="entry name" value="Nucleoside diphosphate kinase-like domain"/>
    <property type="match status" value="1"/>
</dbReference>
<feature type="binding site" evidence="6">
    <location>
        <position position="125"/>
    </location>
    <ligand>
        <name>ATP</name>
        <dbReference type="ChEBI" id="CHEBI:30616"/>
    </ligand>
</feature>
<feature type="binding site" evidence="6">
    <location>
        <position position="10"/>
    </location>
    <ligand>
        <name>ATP</name>
        <dbReference type="ChEBI" id="CHEBI:30616"/>
    </ligand>
</feature>
<evidence type="ECO:0000256" key="1">
    <source>
        <dbReference type="ARBA" id="ARBA00001946"/>
    </source>
</evidence>
<feature type="domain" description="Nucleoside diphosphate kinase-like" evidence="7">
    <location>
        <begin position="2"/>
        <end position="181"/>
    </location>
</feature>
<dbReference type="InterPro" id="IPR034907">
    <property type="entry name" value="NDK-like_dom"/>
</dbReference>
<dbReference type="SUPFAM" id="SSF54919">
    <property type="entry name" value="Nucleoside diphosphate kinase, NDK"/>
    <property type="match status" value="1"/>
</dbReference>
<dbReference type="InterPro" id="IPR036850">
    <property type="entry name" value="NDK-like_dom_sf"/>
</dbReference>
<evidence type="ECO:0000259" key="7">
    <source>
        <dbReference type="SMART" id="SM00562"/>
    </source>
</evidence>
<keyword evidence="5 8" id="KW-0418">Kinase</keyword>
<feature type="active site" description="Pros-phosphohistidine intermediate" evidence="6">
    <location>
        <position position="159"/>
    </location>
</feature>
<dbReference type="PANTHER" id="PTHR11349">
    <property type="entry name" value="NUCLEOSIDE DIPHOSPHATE KINASE"/>
    <property type="match status" value="1"/>
</dbReference>
<dbReference type="STRING" id="1802613.A2V54_02730"/>
<feature type="binding site" evidence="6">
    <location>
        <position position="136"/>
    </location>
    <ligand>
        <name>ATP</name>
        <dbReference type="ChEBI" id="CHEBI:30616"/>
    </ligand>
</feature>
<dbReference type="Pfam" id="PF00334">
    <property type="entry name" value="NDK"/>
    <property type="match status" value="2"/>
</dbReference>
<comment type="similarity">
    <text evidence="2 6">Belongs to the NDK family.</text>
</comment>
<organism evidence="8 9">
    <name type="scientific">candidate division WWE3 bacterium RBG_19FT_COMBO_53_11</name>
    <dbReference type="NCBI Taxonomy" id="1802613"/>
    <lineage>
        <taxon>Bacteria</taxon>
        <taxon>Katanobacteria</taxon>
    </lineage>
</organism>
<comment type="caution">
    <text evidence="8">The sequence shown here is derived from an EMBL/GenBank/DDBJ whole genome shotgun (WGS) entry which is preliminary data.</text>
</comment>
<reference evidence="8 9" key="1">
    <citation type="journal article" date="2016" name="Nat. Commun.">
        <title>Thousands of microbial genomes shed light on interconnected biogeochemical processes in an aquifer system.</title>
        <authorList>
            <person name="Anantharaman K."/>
            <person name="Brown C.T."/>
            <person name="Hug L.A."/>
            <person name="Sharon I."/>
            <person name="Castelle C.J."/>
            <person name="Probst A.J."/>
            <person name="Thomas B.C."/>
            <person name="Singh A."/>
            <person name="Wilkins M.J."/>
            <person name="Karaoz U."/>
            <person name="Brodie E.L."/>
            <person name="Williams K.H."/>
            <person name="Hubbard S.S."/>
            <person name="Banfield J.F."/>
        </authorList>
    </citation>
    <scope>NUCLEOTIDE SEQUENCE [LARGE SCALE GENOMIC DNA]</scope>
</reference>
<evidence type="ECO:0000313" key="8">
    <source>
        <dbReference type="EMBL" id="OGC44988.1"/>
    </source>
</evidence>
<evidence type="ECO:0000313" key="9">
    <source>
        <dbReference type="Proteomes" id="UP000176583"/>
    </source>
</evidence>
<sequence>MAERTMTVFKPDSVERGLVGEILARFERSGLRIVGSKTLTVTEEFVSHHYPDKTDFLRSMGMKTLENYAENGLDPIKELGTDDPVKIGTQIRRWNMEFLSRGPVIAFVLEGNHAVANVRRLVGKTIPSTAEAGTIRGDYSVDSSILANREKRAVQNLVHASGTVEEAKEEIKLWFKEDELV</sequence>
<evidence type="ECO:0000256" key="6">
    <source>
        <dbReference type="PROSITE-ProRule" id="PRU00706"/>
    </source>
</evidence>
<evidence type="ECO:0000256" key="2">
    <source>
        <dbReference type="ARBA" id="ARBA00008142"/>
    </source>
</evidence>
<evidence type="ECO:0000256" key="4">
    <source>
        <dbReference type="ARBA" id="ARBA00022679"/>
    </source>
</evidence>
<proteinExistence type="inferred from homology"/>
<dbReference type="EMBL" id="MEUW01000001">
    <property type="protein sequence ID" value="OGC44988.1"/>
    <property type="molecule type" value="Genomic_DNA"/>
</dbReference>
<dbReference type="AlphaFoldDB" id="A0A1F4UJ39"/>
<name>A0A1F4UJ39_UNCKA</name>
<dbReference type="PROSITE" id="PS51374">
    <property type="entry name" value="NDPK_LIKE"/>
    <property type="match status" value="1"/>
</dbReference>
<keyword evidence="4" id="KW-0808">Transferase</keyword>
<evidence type="ECO:0000256" key="5">
    <source>
        <dbReference type="ARBA" id="ARBA00022777"/>
    </source>
</evidence>
<protein>
    <recommendedName>
        <fullName evidence="3">nucleoside-diphosphate kinase</fullName>
        <ecNumber evidence="3">2.7.4.6</ecNumber>
    </recommendedName>
</protein>